<evidence type="ECO:0000256" key="2">
    <source>
        <dbReference type="ARBA" id="ARBA00022692"/>
    </source>
</evidence>
<feature type="transmembrane region" description="Helical" evidence="5">
    <location>
        <begin position="131"/>
        <end position="158"/>
    </location>
</feature>
<dbReference type="InterPro" id="IPR003689">
    <property type="entry name" value="ZIP"/>
</dbReference>
<name>A0A0H2VFQ5_STAES</name>
<feature type="transmembrane region" description="Helical" evidence="5">
    <location>
        <begin position="6"/>
        <end position="25"/>
    </location>
</feature>
<dbReference type="PANTHER" id="PTHR11040:SF44">
    <property type="entry name" value="PROTEIN ZNTC-RELATED"/>
    <property type="match status" value="1"/>
</dbReference>
<proteinExistence type="predicted"/>
<dbReference type="RefSeq" id="WP_002485757.1">
    <property type="nucleotide sequence ID" value="NC_004461.1"/>
</dbReference>
<evidence type="ECO:0000313" key="6">
    <source>
        <dbReference type="EMBL" id="AAO03671.1"/>
    </source>
</evidence>
<dbReference type="PATRIC" id="fig|176280.10.peg.70"/>
<dbReference type="OrthoDB" id="2374151at2"/>
<dbReference type="PANTHER" id="PTHR11040">
    <property type="entry name" value="ZINC/IRON TRANSPORTER"/>
    <property type="match status" value="1"/>
</dbReference>
<feature type="transmembrane region" description="Helical" evidence="5">
    <location>
        <begin position="66"/>
        <end position="83"/>
    </location>
</feature>
<feature type="transmembrane region" description="Helical" evidence="5">
    <location>
        <begin position="165"/>
        <end position="186"/>
    </location>
</feature>
<dbReference type="eggNOG" id="COG0428">
    <property type="taxonomic scope" value="Bacteria"/>
</dbReference>
<evidence type="ECO:0000313" key="7">
    <source>
        <dbReference type="Proteomes" id="UP000001411"/>
    </source>
</evidence>
<evidence type="ECO:0000256" key="4">
    <source>
        <dbReference type="ARBA" id="ARBA00023136"/>
    </source>
</evidence>
<feature type="transmembrane region" description="Helical" evidence="5">
    <location>
        <begin position="198"/>
        <end position="220"/>
    </location>
</feature>
<dbReference type="EMBL" id="AE015929">
    <property type="protein sequence ID" value="AAO03671.1"/>
    <property type="molecule type" value="Genomic_DNA"/>
</dbReference>
<accession>A0A0H2VFQ5</accession>
<organism evidence="6 7">
    <name type="scientific">Staphylococcus epidermidis (strain ATCC 12228 / FDA PCI 1200)</name>
    <dbReference type="NCBI Taxonomy" id="176280"/>
    <lineage>
        <taxon>Bacteria</taxon>
        <taxon>Bacillati</taxon>
        <taxon>Bacillota</taxon>
        <taxon>Bacilli</taxon>
        <taxon>Bacillales</taxon>
        <taxon>Staphylococcaceae</taxon>
        <taxon>Staphylococcus</taxon>
    </lineage>
</organism>
<comment type="subcellular location">
    <subcellularLocation>
        <location evidence="1">Membrane</location>
        <topology evidence="1">Multi-pass membrane protein</topology>
    </subcellularLocation>
</comment>
<reference evidence="6 7" key="1">
    <citation type="journal article" date="2003" name="Mol. Microbiol.">
        <title>Genome-based analysis of virulence genes in a non-biofilm-forming Staphylococcus epidermidis strain (ATCC 12228).</title>
        <authorList>
            <person name="Zhang Y.Q."/>
            <person name="Ren S.X."/>
            <person name="Li H.L."/>
            <person name="Wang Y.X."/>
            <person name="Fu G."/>
            <person name="Yang J."/>
            <person name="Qin Z.Q."/>
            <person name="Miao Y.G."/>
            <person name="Wang W.Y."/>
            <person name="Chen R.S."/>
            <person name="Shen Y."/>
            <person name="Chen Z."/>
            <person name="Yuan Z.H."/>
            <person name="Zhao G.P."/>
            <person name="Qu D."/>
            <person name="Danchin A."/>
            <person name="Wen Y.M."/>
        </authorList>
    </citation>
    <scope>NUCLEOTIDE SEQUENCE [LARGE SCALE GENOMIC DNA]</scope>
    <source>
        <strain evidence="7">ATCC 12228 / FDA PCI 1200</strain>
    </source>
</reference>
<gene>
    <name evidence="6" type="ordered locus">SE_0074</name>
</gene>
<feature type="transmembrane region" description="Helical" evidence="5">
    <location>
        <begin position="232"/>
        <end position="254"/>
    </location>
</feature>
<dbReference type="GO" id="GO:0005385">
    <property type="term" value="F:zinc ion transmembrane transporter activity"/>
    <property type="evidence" value="ECO:0007669"/>
    <property type="project" value="TreeGrafter"/>
</dbReference>
<dbReference type="AlphaFoldDB" id="A0A0H2VFQ5"/>
<dbReference type="Pfam" id="PF02535">
    <property type="entry name" value="Zip"/>
    <property type="match status" value="1"/>
</dbReference>
<keyword evidence="4 5" id="KW-0472">Membrane</keyword>
<dbReference type="GO" id="GO:0016020">
    <property type="term" value="C:membrane"/>
    <property type="evidence" value="ECO:0007669"/>
    <property type="project" value="UniProtKB-SubCell"/>
</dbReference>
<protein>
    <submittedName>
        <fullName evidence="6">Putative divalent heavy-metal cations transporter</fullName>
    </submittedName>
</protein>
<evidence type="ECO:0000256" key="3">
    <source>
        <dbReference type="ARBA" id="ARBA00022989"/>
    </source>
</evidence>
<evidence type="ECO:0000256" key="1">
    <source>
        <dbReference type="ARBA" id="ARBA00004141"/>
    </source>
</evidence>
<dbReference type="KEGG" id="sep:SE_0074"/>
<dbReference type="HOGENOM" id="CLU_015114_0_5_9"/>
<keyword evidence="2 5" id="KW-0812">Transmembrane</keyword>
<feature type="transmembrane region" description="Helical" evidence="5">
    <location>
        <begin position="104"/>
        <end position="125"/>
    </location>
</feature>
<evidence type="ECO:0000256" key="5">
    <source>
        <dbReference type="SAM" id="Phobius"/>
    </source>
</evidence>
<feature type="transmembrane region" description="Helical" evidence="5">
    <location>
        <begin position="34"/>
        <end position="54"/>
    </location>
</feature>
<dbReference type="Proteomes" id="UP000001411">
    <property type="component" value="Chromosome"/>
</dbReference>
<sequence length="255" mass="27557">MFSWTVVSLVLLTSIANLVGGFIVVRKEWSPKALTYLMAFSAGFLLSIGILDLMPEGLENSPENGIYILIGFLVLFSFQRILTTHFHFGYETHEDKLSKKTGGLGAFIGMTIHSFFDGVSIVAGFEVSSELGFLVFVAVLLHKIPDGLTISSIVLVVFNDRKKAFIASAVLALATIFGGALVWLLSDTEFAAEVLGDSFARIALSFSAGVFLYVAATDLLPVVNQSENRKTGLYVLLGVAVFYIASWIIGVVGLE</sequence>
<keyword evidence="3 5" id="KW-1133">Transmembrane helix</keyword>